<reference evidence="1" key="1">
    <citation type="submission" date="2018-05" db="EMBL/GenBank/DDBJ databases">
        <authorList>
            <person name="Lanie J.A."/>
            <person name="Ng W.-L."/>
            <person name="Kazmierczak K.M."/>
            <person name="Andrzejewski T.M."/>
            <person name="Davidsen T.M."/>
            <person name="Wayne K.J."/>
            <person name="Tettelin H."/>
            <person name="Glass J.I."/>
            <person name="Rusch D."/>
            <person name="Podicherti R."/>
            <person name="Tsui H.-C.T."/>
            <person name="Winkler M.E."/>
        </authorList>
    </citation>
    <scope>NUCLEOTIDE SEQUENCE</scope>
</reference>
<organism evidence="1">
    <name type="scientific">marine metagenome</name>
    <dbReference type="NCBI Taxonomy" id="408172"/>
    <lineage>
        <taxon>unclassified sequences</taxon>
        <taxon>metagenomes</taxon>
        <taxon>ecological metagenomes</taxon>
    </lineage>
</organism>
<name>A0A382SYG7_9ZZZZ</name>
<dbReference type="EMBL" id="UINC01132439">
    <property type="protein sequence ID" value="SVD14763.1"/>
    <property type="molecule type" value="Genomic_DNA"/>
</dbReference>
<dbReference type="AlphaFoldDB" id="A0A382SYG7"/>
<proteinExistence type="predicted"/>
<evidence type="ECO:0000313" key="1">
    <source>
        <dbReference type="EMBL" id="SVD14763.1"/>
    </source>
</evidence>
<sequence>MQLGLAALSHKKFLKNQGFFCVRSLIVWKEH</sequence>
<accession>A0A382SYG7</accession>
<protein>
    <submittedName>
        <fullName evidence="1">Uncharacterized protein</fullName>
    </submittedName>
</protein>
<gene>
    <name evidence="1" type="ORF">METZ01_LOCUS367617</name>
</gene>
<feature type="non-terminal residue" evidence="1">
    <location>
        <position position="31"/>
    </location>
</feature>